<comment type="caution">
    <text evidence="1">The sequence shown here is derived from an EMBL/GenBank/DDBJ whole genome shotgun (WGS) entry which is preliminary data.</text>
</comment>
<proteinExistence type="predicted"/>
<dbReference type="AlphaFoldDB" id="A0A1F7URS3"/>
<protein>
    <submittedName>
        <fullName evidence="1">Uncharacterized protein</fullName>
    </submittedName>
</protein>
<evidence type="ECO:0000313" key="2">
    <source>
        <dbReference type="Proteomes" id="UP000176846"/>
    </source>
</evidence>
<sequence length="110" mass="12647">MTDDRWQKLIESLEDDKRLESRATEDLDGRPGTVERIIAKTPAGRVRLSRTTEPKRLAEKAFYSKRGGSTVAVQKIYDETEKIHVFSIEIFSPVSNNWTRVEANQFSLPH</sequence>
<accession>A0A1F7URS3</accession>
<reference evidence="1 2" key="1">
    <citation type="journal article" date="2016" name="Nat. Commun.">
        <title>Thousands of microbial genomes shed light on interconnected biogeochemical processes in an aquifer system.</title>
        <authorList>
            <person name="Anantharaman K."/>
            <person name="Brown C.T."/>
            <person name="Hug L.A."/>
            <person name="Sharon I."/>
            <person name="Castelle C.J."/>
            <person name="Probst A.J."/>
            <person name="Thomas B.C."/>
            <person name="Singh A."/>
            <person name="Wilkins M.J."/>
            <person name="Karaoz U."/>
            <person name="Brodie E.L."/>
            <person name="Williams K.H."/>
            <person name="Hubbard S.S."/>
            <person name="Banfield J.F."/>
        </authorList>
    </citation>
    <scope>NUCLEOTIDE SEQUENCE [LARGE SCALE GENOMIC DNA]</scope>
</reference>
<name>A0A1F7URS3_9BACT</name>
<dbReference type="EMBL" id="MGEK01000035">
    <property type="protein sequence ID" value="OGL80993.1"/>
    <property type="molecule type" value="Genomic_DNA"/>
</dbReference>
<dbReference type="Proteomes" id="UP000176846">
    <property type="component" value="Unassembled WGS sequence"/>
</dbReference>
<evidence type="ECO:0000313" key="1">
    <source>
        <dbReference type="EMBL" id="OGL80993.1"/>
    </source>
</evidence>
<organism evidence="1 2">
    <name type="scientific">Candidatus Uhrbacteria bacterium RIFCSPLOWO2_01_FULL_47_25</name>
    <dbReference type="NCBI Taxonomy" id="1802402"/>
    <lineage>
        <taxon>Bacteria</taxon>
        <taxon>Candidatus Uhriibacteriota</taxon>
    </lineage>
</organism>
<gene>
    <name evidence="1" type="ORF">A2936_03355</name>
</gene>